<organism evidence="2 3">
    <name type="scientific">Dyadobacter koreensis</name>
    <dbReference type="NCBI Taxonomy" id="408657"/>
    <lineage>
        <taxon>Bacteria</taxon>
        <taxon>Pseudomonadati</taxon>
        <taxon>Bacteroidota</taxon>
        <taxon>Cytophagia</taxon>
        <taxon>Cytophagales</taxon>
        <taxon>Spirosomataceae</taxon>
        <taxon>Dyadobacter</taxon>
    </lineage>
</organism>
<dbReference type="GO" id="GO:0003677">
    <property type="term" value="F:DNA binding"/>
    <property type="evidence" value="ECO:0007669"/>
    <property type="project" value="UniProtKB-KW"/>
</dbReference>
<dbReference type="InterPro" id="IPR009061">
    <property type="entry name" value="DNA-bd_dom_put_sf"/>
</dbReference>
<keyword evidence="3" id="KW-1185">Reference proteome</keyword>
<protein>
    <submittedName>
        <fullName evidence="2">DNA-binding transcriptional regulator, MerR family</fullName>
    </submittedName>
</protein>
<keyword evidence="2" id="KW-0238">DNA-binding</keyword>
<dbReference type="SMART" id="SM00422">
    <property type="entry name" value="HTH_MERR"/>
    <property type="match status" value="1"/>
</dbReference>
<feature type="domain" description="HTH merR-type" evidence="1">
    <location>
        <begin position="1"/>
        <end position="72"/>
    </location>
</feature>
<evidence type="ECO:0000259" key="1">
    <source>
        <dbReference type="PROSITE" id="PS50937"/>
    </source>
</evidence>
<dbReference type="GO" id="GO:0006355">
    <property type="term" value="P:regulation of DNA-templated transcription"/>
    <property type="evidence" value="ECO:0007669"/>
    <property type="project" value="InterPro"/>
</dbReference>
<dbReference type="STRING" id="408657.SAMN04487995_4192"/>
<dbReference type="Gene3D" id="3.40.50.280">
    <property type="entry name" value="Cobalamin-binding domain"/>
    <property type="match status" value="1"/>
</dbReference>
<reference evidence="2 3" key="1">
    <citation type="submission" date="2016-10" db="EMBL/GenBank/DDBJ databases">
        <authorList>
            <person name="de Groot N.N."/>
        </authorList>
    </citation>
    <scope>NUCLEOTIDE SEQUENCE [LARGE SCALE GENOMIC DNA]</scope>
    <source>
        <strain evidence="2 3">DSM 19938</strain>
    </source>
</reference>
<dbReference type="OrthoDB" id="9800334at2"/>
<dbReference type="Proteomes" id="UP000199532">
    <property type="component" value="Unassembled WGS sequence"/>
</dbReference>
<dbReference type="GO" id="GO:0031419">
    <property type="term" value="F:cobalamin binding"/>
    <property type="evidence" value="ECO:0007669"/>
    <property type="project" value="InterPro"/>
</dbReference>
<gene>
    <name evidence="2" type="ORF">SAMN04487995_4192</name>
</gene>
<dbReference type="SUPFAM" id="SSF46955">
    <property type="entry name" value="Putative DNA-binding domain"/>
    <property type="match status" value="1"/>
</dbReference>
<dbReference type="Gene3D" id="1.10.1240.10">
    <property type="entry name" value="Methionine synthase domain"/>
    <property type="match status" value="1"/>
</dbReference>
<dbReference type="EMBL" id="FNXY01000006">
    <property type="protein sequence ID" value="SEJ32221.1"/>
    <property type="molecule type" value="Genomic_DNA"/>
</dbReference>
<dbReference type="InterPro" id="IPR000551">
    <property type="entry name" value="MerR-type_HTH_dom"/>
</dbReference>
<dbReference type="InterPro" id="IPR036594">
    <property type="entry name" value="Meth_synthase_dom"/>
</dbReference>
<evidence type="ECO:0000313" key="2">
    <source>
        <dbReference type="EMBL" id="SEJ32221.1"/>
    </source>
</evidence>
<dbReference type="Pfam" id="PF02607">
    <property type="entry name" value="B12-binding_2"/>
    <property type="match status" value="1"/>
</dbReference>
<dbReference type="RefSeq" id="WP_090338178.1">
    <property type="nucleotide sequence ID" value="NZ_FNXY01000006.1"/>
</dbReference>
<dbReference type="InterPro" id="IPR003759">
    <property type="entry name" value="Cbl-bd_cap"/>
</dbReference>
<dbReference type="GO" id="GO:0046872">
    <property type="term" value="F:metal ion binding"/>
    <property type="evidence" value="ECO:0007669"/>
    <property type="project" value="InterPro"/>
</dbReference>
<dbReference type="PROSITE" id="PS50937">
    <property type="entry name" value="HTH_MERR_2"/>
    <property type="match status" value="1"/>
</dbReference>
<dbReference type="Pfam" id="PF13411">
    <property type="entry name" value="MerR_1"/>
    <property type="match status" value="1"/>
</dbReference>
<accession>A0A1H6XT61</accession>
<dbReference type="Gene3D" id="1.10.1660.10">
    <property type="match status" value="1"/>
</dbReference>
<proteinExistence type="predicted"/>
<dbReference type="AlphaFoldDB" id="A0A1H6XT61"/>
<dbReference type="CDD" id="cd01104">
    <property type="entry name" value="HTH_MlrA-CarA"/>
    <property type="match status" value="1"/>
</dbReference>
<dbReference type="InterPro" id="IPR036724">
    <property type="entry name" value="Cobalamin-bd_sf"/>
</dbReference>
<evidence type="ECO:0000313" key="3">
    <source>
        <dbReference type="Proteomes" id="UP000199532"/>
    </source>
</evidence>
<dbReference type="SUPFAM" id="SSF52242">
    <property type="entry name" value="Cobalamin (vitamin B12)-binding domain"/>
    <property type="match status" value="1"/>
</dbReference>
<name>A0A1H6XT61_9BACT</name>
<sequence>MAQYSIKDLERISSQKAHTIRIWEQRYRLLEPERTDTNIRFYDDQQLKKLLNVCMLMTHGMKISHISKLSKSELAQEIDKIIVQSFQSDQHVEVIINQALIAVATYDQVLFDQLFSNSVKRFGLVKTYVNIVYPLLVRTGLMWIKDDMLPAQEHFFSNLIKQKLYAAIDALPLPESSDQSWILFLNEKEDHEIGLLFSYYLIRQYGKKAVYLGQRVPYADLSDVVLQCKPTHIYTFFTVNPNGGELIDLVDKLTEDFGSCGVYISGGDLKVAEITQKKGARMIYTIENLIQILSEHNESGKK</sequence>